<dbReference type="Proteomes" id="UP001157502">
    <property type="component" value="Chromosome 3"/>
</dbReference>
<sequence length="124" mass="13957">MSSSTRAENDDDVEFVSEAPLRPVLQCIDLMSEGEDDETMAETIEDEIERQKAHVSSTLDRLSRQVELTKRERAEKCKAFNEKQMSQKAHGKQGLAISAARHADDAKHCVNMWLNMPGKIIQVA</sequence>
<evidence type="ECO:0000313" key="2">
    <source>
        <dbReference type="Proteomes" id="UP001157502"/>
    </source>
</evidence>
<reference evidence="1" key="1">
    <citation type="submission" date="2021-05" db="EMBL/GenBank/DDBJ databases">
        <authorList>
            <person name="Pan Q."/>
            <person name="Jouanno E."/>
            <person name="Zahm M."/>
            <person name="Klopp C."/>
            <person name="Cabau C."/>
            <person name="Louis A."/>
            <person name="Berthelot C."/>
            <person name="Parey E."/>
            <person name="Roest Crollius H."/>
            <person name="Montfort J."/>
            <person name="Robinson-Rechavi M."/>
            <person name="Bouchez O."/>
            <person name="Lampietro C."/>
            <person name="Lopez Roques C."/>
            <person name="Donnadieu C."/>
            <person name="Postlethwait J."/>
            <person name="Bobe J."/>
            <person name="Dillon D."/>
            <person name="Chandos A."/>
            <person name="von Hippel F."/>
            <person name="Guiguen Y."/>
        </authorList>
    </citation>
    <scope>NUCLEOTIDE SEQUENCE</scope>
    <source>
        <strain evidence="1">YG-Jan2019</strain>
    </source>
</reference>
<dbReference type="EMBL" id="CM055730">
    <property type="protein sequence ID" value="KAJ8013743.1"/>
    <property type="molecule type" value="Genomic_DNA"/>
</dbReference>
<name>A0ACC2HCX6_DALPE</name>
<gene>
    <name evidence="1" type="ORF">DPEC_G00032960</name>
</gene>
<comment type="caution">
    <text evidence="1">The sequence shown here is derived from an EMBL/GenBank/DDBJ whole genome shotgun (WGS) entry which is preliminary data.</text>
</comment>
<evidence type="ECO:0000313" key="1">
    <source>
        <dbReference type="EMBL" id="KAJ8013743.1"/>
    </source>
</evidence>
<proteinExistence type="predicted"/>
<protein>
    <submittedName>
        <fullName evidence="1">Uncharacterized protein</fullName>
    </submittedName>
</protein>
<keyword evidence="2" id="KW-1185">Reference proteome</keyword>
<organism evidence="1 2">
    <name type="scientific">Dallia pectoralis</name>
    <name type="common">Alaska blackfish</name>
    <dbReference type="NCBI Taxonomy" id="75939"/>
    <lineage>
        <taxon>Eukaryota</taxon>
        <taxon>Metazoa</taxon>
        <taxon>Chordata</taxon>
        <taxon>Craniata</taxon>
        <taxon>Vertebrata</taxon>
        <taxon>Euteleostomi</taxon>
        <taxon>Actinopterygii</taxon>
        <taxon>Neopterygii</taxon>
        <taxon>Teleostei</taxon>
        <taxon>Protacanthopterygii</taxon>
        <taxon>Esociformes</taxon>
        <taxon>Umbridae</taxon>
        <taxon>Dallia</taxon>
    </lineage>
</organism>
<accession>A0ACC2HCX6</accession>